<keyword evidence="2" id="KW-1185">Reference proteome</keyword>
<dbReference type="Proteomes" id="UP001143910">
    <property type="component" value="Unassembled WGS sequence"/>
</dbReference>
<sequence length="198" mass="22168">MASTSQTEFSAEDFDQALRALDTEIGKSKNMSKIAPLQLLSAGGFVAVTIFHNRLSTQDIDYIMGPDTPNVNKIKEKLQNAIETMEIFAIGPNKQRLFRDSVTQNVVVWRGVNLVTYAAKWEWTLARKLKRIGSERRAIDISDAVEILFRMVQENGGPLALETVKSWDTIVYTPLDMAAIKSVADAYIERWGIAGIKM</sequence>
<gene>
    <name evidence="1" type="ORF">NQ176_g6811</name>
</gene>
<reference evidence="1" key="1">
    <citation type="submission" date="2022-08" db="EMBL/GenBank/DDBJ databases">
        <title>Genome Sequence of Lecanicillium fungicola.</title>
        <authorList>
            <person name="Buettner E."/>
        </authorList>
    </citation>
    <scope>NUCLEOTIDE SEQUENCE</scope>
    <source>
        <strain evidence="1">Babe33</strain>
    </source>
</reference>
<dbReference type="EMBL" id="JANJQO010001034">
    <property type="protein sequence ID" value="KAJ2973065.1"/>
    <property type="molecule type" value="Genomic_DNA"/>
</dbReference>
<comment type="caution">
    <text evidence="1">The sequence shown here is derived from an EMBL/GenBank/DDBJ whole genome shotgun (WGS) entry which is preliminary data.</text>
</comment>
<proteinExistence type="predicted"/>
<organism evidence="1 2">
    <name type="scientific">Zarea fungicola</name>
    <dbReference type="NCBI Taxonomy" id="93591"/>
    <lineage>
        <taxon>Eukaryota</taxon>
        <taxon>Fungi</taxon>
        <taxon>Dikarya</taxon>
        <taxon>Ascomycota</taxon>
        <taxon>Pezizomycotina</taxon>
        <taxon>Sordariomycetes</taxon>
        <taxon>Hypocreomycetidae</taxon>
        <taxon>Hypocreales</taxon>
        <taxon>Cordycipitaceae</taxon>
        <taxon>Zarea</taxon>
    </lineage>
</organism>
<accession>A0ACC1N1B6</accession>
<name>A0ACC1N1B6_9HYPO</name>
<evidence type="ECO:0000313" key="2">
    <source>
        <dbReference type="Proteomes" id="UP001143910"/>
    </source>
</evidence>
<protein>
    <submittedName>
        <fullName evidence="1">Uncharacterized protein</fullName>
    </submittedName>
</protein>
<evidence type="ECO:0000313" key="1">
    <source>
        <dbReference type="EMBL" id="KAJ2973065.1"/>
    </source>
</evidence>